<sequence>MTESTFTSAEEAAHFYGSLDVGITIHDSETGSIHYANEHAENLYGYSKEELNRPTIVAINPGSLTRPELIKRLRAAANGHSQQFEWRIRRPSGEIVWIEMRLSELTVDGQSYVVAATRDISDHKMDLRYLHLMNRVVNHNFRNKLQLIQGSFNQVDTQRNDKLFNGIRRAIAELVDLTNWVNAITSLNDTTKTKKISVKQLLGNIVKEYKNNHLSLANSEIA</sequence>
<gene>
    <name evidence="3" type="ORF">DP106_10210</name>
</gene>
<dbReference type="SMART" id="SM00091">
    <property type="entry name" value="PAS"/>
    <property type="match status" value="1"/>
</dbReference>
<keyword evidence="4" id="KW-1185">Reference proteome</keyword>
<proteinExistence type="predicted"/>
<dbReference type="SUPFAM" id="SSF55785">
    <property type="entry name" value="PYP-like sensor domain (PAS domain)"/>
    <property type="match status" value="1"/>
</dbReference>
<dbReference type="InterPro" id="IPR000014">
    <property type="entry name" value="PAS"/>
</dbReference>
<feature type="domain" description="PAS" evidence="1">
    <location>
        <begin position="8"/>
        <end position="51"/>
    </location>
</feature>
<protein>
    <recommendedName>
        <fullName evidence="5">PAS domain-containing protein</fullName>
    </recommendedName>
</protein>
<dbReference type="Gene3D" id="3.30.450.20">
    <property type="entry name" value="PAS domain"/>
    <property type="match status" value="1"/>
</dbReference>
<evidence type="ECO:0008006" key="5">
    <source>
        <dbReference type="Google" id="ProtNLM"/>
    </source>
</evidence>
<dbReference type="InterPro" id="IPR000700">
    <property type="entry name" value="PAS-assoc_C"/>
</dbReference>
<feature type="domain" description="PAC" evidence="2">
    <location>
        <begin position="82"/>
        <end position="132"/>
    </location>
</feature>
<dbReference type="OrthoDB" id="327291at2157"/>
<dbReference type="PROSITE" id="PS50113">
    <property type="entry name" value="PAC"/>
    <property type="match status" value="1"/>
</dbReference>
<dbReference type="Pfam" id="PF13426">
    <property type="entry name" value="PAS_9"/>
    <property type="match status" value="1"/>
</dbReference>
<dbReference type="AlphaFoldDB" id="A0A3A6QA72"/>
<dbReference type="PROSITE" id="PS50112">
    <property type="entry name" value="PAS"/>
    <property type="match status" value="1"/>
</dbReference>
<dbReference type="SMART" id="SM00086">
    <property type="entry name" value="PAC"/>
    <property type="match status" value="1"/>
</dbReference>
<comment type="caution">
    <text evidence="3">The sequence shown here is derived from an EMBL/GenBank/DDBJ whole genome shotgun (WGS) entry which is preliminary data.</text>
</comment>
<organism evidence="3 4">
    <name type="scientific">Halonotius pteroides</name>
    <dbReference type="NCBI Taxonomy" id="268735"/>
    <lineage>
        <taxon>Archaea</taxon>
        <taxon>Methanobacteriati</taxon>
        <taxon>Methanobacteriota</taxon>
        <taxon>Stenosarchaea group</taxon>
        <taxon>Halobacteria</taxon>
        <taxon>Halobacteriales</taxon>
        <taxon>Haloferacaceae</taxon>
        <taxon>Halonotius</taxon>
    </lineage>
</organism>
<reference evidence="3 4" key="1">
    <citation type="submission" date="2018-06" db="EMBL/GenBank/DDBJ databases">
        <title>Halonotius sp. F13-13 a new haloarchaeeon isolated from a solar saltern from Isla Cristina, Huelva, Spain.</title>
        <authorList>
            <person name="Duran-Viseras A."/>
            <person name="Sanchez-Porro C."/>
            <person name="Ventosa A."/>
        </authorList>
    </citation>
    <scope>NUCLEOTIDE SEQUENCE [LARGE SCALE GENOMIC DNA]</scope>
    <source>
        <strain evidence="3 4">CECT 7525</strain>
    </source>
</reference>
<evidence type="ECO:0000259" key="2">
    <source>
        <dbReference type="PROSITE" id="PS50113"/>
    </source>
</evidence>
<dbReference type="CDD" id="cd00130">
    <property type="entry name" value="PAS"/>
    <property type="match status" value="1"/>
</dbReference>
<name>A0A3A6QA72_9EURY</name>
<dbReference type="InterPro" id="IPR001610">
    <property type="entry name" value="PAC"/>
</dbReference>
<dbReference type="RefSeq" id="WP_120085106.1">
    <property type="nucleotide sequence ID" value="NZ_QMDW01000013.1"/>
</dbReference>
<dbReference type="EMBL" id="QMDW01000013">
    <property type="protein sequence ID" value="RJX49092.1"/>
    <property type="molecule type" value="Genomic_DNA"/>
</dbReference>
<dbReference type="NCBIfam" id="TIGR00229">
    <property type="entry name" value="sensory_box"/>
    <property type="match status" value="1"/>
</dbReference>
<accession>A0A3A6QA72</accession>
<evidence type="ECO:0000259" key="1">
    <source>
        <dbReference type="PROSITE" id="PS50112"/>
    </source>
</evidence>
<evidence type="ECO:0000313" key="4">
    <source>
        <dbReference type="Proteomes" id="UP000281564"/>
    </source>
</evidence>
<dbReference type="InterPro" id="IPR035965">
    <property type="entry name" value="PAS-like_dom_sf"/>
</dbReference>
<dbReference type="Proteomes" id="UP000281564">
    <property type="component" value="Unassembled WGS sequence"/>
</dbReference>
<evidence type="ECO:0000313" key="3">
    <source>
        <dbReference type="EMBL" id="RJX49092.1"/>
    </source>
</evidence>